<dbReference type="EMBL" id="AQIB01115329">
    <property type="status" value="NOT_ANNOTATED_CDS"/>
    <property type="molecule type" value="Genomic_DNA"/>
</dbReference>
<dbReference type="GO" id="GO:0005737">
    <property type="term" value="C:cytoplasm"/>
    <property type="evidence" value="ECO:0007669"/>
    <property type="project" value="Ensembl"/>
</dbReference>
<evidence type="ECO:0000259" key="8">
    <source>
        <dbReference type="PROSITE" id="PS50960"/>
    </source>
</evidence>
<dbReference type="InterPro" id="IPR007889">
    <property type="entry name" value="HTH_Psq"/>
</dbReference>
<dbReference type="AlphaFoldDB" id="A0A0D9SBB9"/>
<dbReference type="Ensembl" id="ENSCSAT00000018722.1">
    <property type="protein sequence ID" value="ENSCSAP00000018158.1"/>
    <property type="gene ID" value="ENSCSAG00000018632.1"/>
</dbReference>
<dbReference type="GO" id="GO:0005634">
    <property type="term" value="C:nucleus"/>
    <property type="evidence" value="ECO:0007669"/>
    <property type="project" value="UniProtKB-SubCell"/>
</dbReference>
<keyword evidence="3 6" id="KW-0238">DNA-binding</keyword>
<evidence type="ECO:0000256" key="5">
    <source>
        <dbReference type="ARBA" id="ARBA00060170"/>
    </source>
</evidence>
<dbReference type="Proteomes" id="UP000029965">
    <property type="component" value="Chromosome 8"/>
</dbReference>
<keyword evidence="11" id="KW-1185">Reference proteome</keyword>
<organism evidence="10 11">
    <name type="scientific">Chlorocebus sabaeus</name>
    <name type="common">Green monkey</name>
    <name type="synonym">Simia sabaea</name>
    <dbReference type="NCBI Taxonomy" id="60711"/>
    <lineage>
        <taxon>Eukaryota</taxon>
        <taxon>Metazoa</taxon>
        <taxon>Chordata</taxon>
        <taxon>Craniata</taxon>
        <taxon>Vertebrata</taxon>
        <taxon>Euteleostomi</taxon>
        <taxon>Mammalia</taxon>
        <taxon>Eutheria</taxon>
        <taxon>Euarchontoglires</taxon>
        <taxon>Primates</taxon>
        <taxon>Haplorrhini</taxon>
        <taxon>Catarrhini</taxon>
        <taxon>Cercopithecidae</taxon>
        <taxon>Cercopithecinae</taxon>
        <taxon>Chlorocebus</taxon>
    </lineage>
</organism>
<dbReference type="PANTHER" id="PTHR19303">
    <property type="entry name" value="TRANSPOSON"/>
    <property type="match status" value="1"/>
</dbReference>
<dbReference type="RefSeq" id="XP_072874535.1">
    <property type="nucleotide sequence ID" value="XM_073018434.1"/>
</dbReference>
<dbReference type="PANTHER" id="PTHR19303:SF11">
    <property type="entry name" value="JERKY PROTEIN HOMOLOG"/>
    <property type="match status" value="1"/>
</dbReference>
<dbReference type="SMART" id="SM00674">
    <property type="entry name" value="CENPB"/>
    <property type="match status" value="1"/>
</dbReference>
<evidence type="ECO:0000259" key="9">
    <source>
        <dbReference type="PROSITE" id="PS51253"/>
    </source>
</evidence>
<dbReference type="KEGG" id="csab:103237535"/>
<dbReference type="STRING" id="60711.ENSCSAP00000018158"/>
<name>A0A0D9SBB9_CHLSB</name>
<dbReference type="Pfam" id="PF03221">
    <property type="entry name" value="HTH_Tnp_Tc5"/>
    <property type="match status" value="1"/>
</dbReference>
<dbReference type="InterPro" id="IPR009057">
    <property type="entry name" value="Homeodomain-like_sf"/>
</dbReference>
<evidence type="ECO:0000256" key="7">
    <source>
        <dbReference type="SAM" id="MobiDB-lite"/>
    </source>
</evidence>
<keyword evidence="4 6" id="KW-0539">Nucleus</keyword>
<feature type="domain" description="HTH CENPB-type" evidence="9">
    <location>
        <begin position="77"/>
        <end position="149"/>
    </location>
</feature>
<gene>
    <name evidence="10" type="primary">JRK</name>
</gene>
<evidence type="ECO:0000256" key="6">
    <source>
        <dbReference type="PROSITE-ProRule" id="PRU00320"/>
    </source>
</evidence>
<comment type="subcellular location">
    <subcellularLocation>
        <location evidence="1 6">Nucleus</location>
    </subcellularLocation>
</comment>
<dbReference type="InterPro" id="IPR004875">
    <property type="entry name" value="DDE_SF_endonuclease_dom"/>
</dbReference>
<comment type="function">
    <text evidence="5">May bind DNA.</text>
</comment>
<feature type="domain" description="HTH psq-type" evidence="8">
    <location>
        <begin position="11"/>
        <end position="62"/>
    </location>
</feature>
<sequence>MASKPAAGKSGGEKRKRVVLTLKEKIDICTRLEKGESRKALMQEYNVGMSTLYDIRAHKAQLLRFFASSDSNKALEQRRTLHTPKLEHLDRVLYEWFLGKRSEGVPVSGPMLIEKAKDFYEQMQLTEPCVFSGGWLWRFKARHGIKKLDASSEKQAADHQAAEQFCGFFRSLAAEHGLSPEQVYNADETGLFWRCLPNPTPEGGAVPGLKQSKDRLTVLMCANATGSHRLKPLAIGKCSGPRAFKGIQHLPVAYKAQGSAWVDKEIFSDWFHHIFVPSVREHFRTIGLPEDSKAVLLLDSSRAHPQEAELVSSNVFTIFLPASVASLVQPMEQGIRRDFMRNFINPPAPLQGPHARHNMNDAIFSMACAWNAIPTHVFRRAWRKLWPSVVFAEGSSSEEEVEAEHFQAKPHNKSFAHILELVKEGSSCPGQLRQRQAAGWGVAGREAEGGQPPAATLPAEVVWGSEKTLKADQDSRGDPGEGEEAAWEQAAVAFDAVLRFAERQPCFSAQEVGQLRALRAVFRSQQQVRRRRGALGAVVKVEALQEGPGGCGATAHSPLPCSSTAGDN</sequence>
<evidence type="ECO:0000256" key="1">
    <source>
        <dbReference type="ARBA" id="ARBA00004123"/>
    </source>
</evidence>
<dbReference type="BioGRID-ORCS" id="103237535">
    <property type="hits" value="0 hits in 9 CRISPR screens"/>
</dbReference>
<dbReference type="GO" id="GO:0003729">
    <property type="term" value="F:mRNA binding"/>
    <property type="evidence" value="ECO:0007669"/>
    <property type="project" value="Ensembl"/>
</dbReference>
<reference evidence="10" key="2">
    <citation type="submission" date="2025-08" db="UniProtKB">
        <authorList>
            <consortium name="Ensembl"/>
        </authorList>
    </citation>
    <scope>IDENTIFICATION</scope>
</reference>
<evidence type="ECO:0000256" key="2">
    <source>
        <dbReference type="ARBA" id="ARBA00010881"/>
    </source>
</evidence>
<dbReference type="SUPFAM" id="SSF46689">
    <property type="entry name" value="Homeodomain-like"/>
    <property type="match status" value="2"/>
</dbReference>
<evidence type="ECO:0000313" key="11">
    <source>
        <dbReference type="Proteomes" id="UP000029965"/>
    </source>
</evidence>
<evidence type="ECO:0000256" key="4">
    <source>
        <dbReference type="ARBA" id="ARBA00023242"/>
    </source>
</evidence>
<evidence type="ECO:0000256" key="3">
    <source>
        <dbReference type="ARBA" id="ARBA00023125"/>
    </source>
</evidence>
<dbReference type="RefSeq" id="XP_072874534.1">
    <property type="nucleotide sequence ID" value="XM_073018433.1"/>
</dbReference>
<dbReference type="Pfam" id="PF03184">
    <property type="entry name" value="DDE_1"/>
    <property type="match status" value="1"/>
</dbReference>
<dbReference type="PROSITE" id="PS51253">
    <property type="entry name" value="HTH_CENPB"/>
    <property type="match status" value="1"/>
</dbReference>
<proteinExistence type="inferred from homology"/>
<accession>A0A0D9SBB9</accession>
<feature type="region of interest" description="Disordered" evidence="7">
    <location>
        <begin position="547"/>
        <end position="568"/>
    </location>
</feature>
<reference evidence="10 11" key="1">
    <citation type="submission" date="2014-03" db="EMBL/GenBank/DDBJ databases">
        <authorList>
            <person name="Warren W."/>
            <person name="Wilson R.K."/>
        </authorList>
    </citation>
    <scope>NUCLEOTIDE SEQUENCE</scope>
</reference>
<comment type="similarity">
    <text evidence="2">Belongs to the tigger transposable element derived protein family.</text>
</comment>
<dbReference type="OMA" id="RDFMRHF"/>
<dbReference type="GeneID" id="103237535"/>
<evidence type="ECO:0000313" key="10">
    <source>
        <dbReference type="Ensembl" id="ENSCSAP00000018158.1"/>
    </source>
</evidence>
<dbReference type="Pfam" id="PF04218">
    <property type="entry name" value="CENP-B_N"/>
    <property type="match status" value="1"/>
</dbReference>
<dbReference type="Bgee" id="ENSCSAG00000018632">
    <property type="expression patterns" value="Expressed in blood and 7 other cell types or tissues"/>
</dbReference>
<dbReference type="GO" id="GO:0090263">
    <property type="term" value="P:positive regulation of canonical Wnt signaling pathway"/>
    <property type="evidence" value="ECO:0007669"/>
    <property type="project" value="Ensembl"/>
</dbReference>
<reference evidence="10" key="3">
    <citation type="submission" date="2025-09" db="UniProtKB">
        <authorList>
            <consortium name="Ensembl"/>
        </authorList>
    </citation>
    <scope>IDENTIFICATION</scope>
</reference>
<dbReference type="FunFam" id="1.10.10.60:FF:000280">
    <property type="entry name" value="jerky protein homolog"/>
    <property type="match status" value="1"/>
</dbReference>
<feature type="DNA-binding region" description="H-T-H motif" evidence="6">
    <location>
        <begin position="38"/>
        <end position="58"/>
    </location>
</feature>
<dbReference type="InterPro" id="IPR050863">
    <property type="entry name" value="CenT-Element_Derived"/>
</dbReference>
<dbReference type="GO" id="GO:1990904">
    <property type="term" value="C:ribonucleoprotein complex"/>
    <property type="evidence" value="ECO:0007669"/>
    <property type="project" value="Ensembl"/>
</dbReference>
<dbReference type="eggNOG" id="KOG3105">
    <property type="taxonomic scope" value="Eukaryota"/>
</dbReference>
<dbReference type="GO" id="GO:0003677">
    <property type="term" value="F:DNA binding"/>
    <property type="evidence" value="ECO:0007669"/>
    <property type="project" value="UniProtKB-UniRule"/>
</dbReference>
<dbReference type="Gene3D" id="1.10.10.60">
    <property type="entry name" value="Homeodomain-like"/>
    <property type="match status" value="2"/>
</dbReference>
<protein>
    <submittedName>
        <fullName evidence="10">Jrk helix-turn-helix protein</fullName>
    </submittedName>
</protein>
<dbReference type="PROSITE" id="PS50960">
    <property type="entry name" value="HTH_PSQ"/>
    <property type="match status" value="1"/>
</dbReference>
<dbReference type="GeneTree" id="ENSGT00940000162277"/>
<dbReference type="InterPro" id="IPR006600">
    <property type="entry name" value="HTH_CenpB_DNA-bd_dom"/>
</dbReference>